<keyword evidence="5" id="KW-1185">Reference proteome</keyword>
<dbReference type="PRINTS" id="PR01415">
    <property type="entry name" value="ANKYRIN"/>
</dbReference>
<dbReference type="SMART" id="SM00248">
    <property type="entry name" value="ANK"/>
    <property type="match status" value="5"/>
</dbReference>
<evidence type="ECO:0000313" key="5">
    <source>
        <dbReference type="Proteomes" id="UP000694545"/>
    </source>
</evidence>
<dbReference type="Gene3D" id="1.25.40.20">
    <property type="entry name" value="Ankyrin repeat-containing domain"/>
    <property type="match status" value="2"/>
</dbReference>
<dbReference type="Pfam" id="PF12796">
    <property type="entry name" value="Ank_2"/>
    <property type="match status" value="1"/>
</dbReference>
<dbReference type="PROSITE" id="PS50088">
    <property type="entry name" value="ANK_REPEAT"/>
    <property type="match status" value="4"/>
</dbReference>
<dbReference type="Ensembl" id="ENSVKKT00000021509.1">
    <property type="protein sequence ID" value="ENSVKKP00000020987.1"/>
    <property type="gene ID" value="ENSVKKG00000014098.1"/>
</dbReference>
<evidence type="ECO:0000256" key="3">
    <source>
        <dbReference type="PROSITE-ProRule" id="PRU00023"/>
    </source>
</evidence>
<feature type="repeat" description="ANK" evidence="3">
    <location>
        <begin position="95"/>
        <end position="119"/>
    </location>
</feature>
<dbReference type="SUPFAM" id="SSF48403">
    <property type="entry name" value="Ankyrin repeat"/>
    <property type="match status" value="1"/>
</dbReference>
<reference evidence="4" key="2">
    <citation type="submission" date="2025-09" db="UniProtKB">
        <authorList>
            <consortium name="Ensembl"/>
        </authorList>
    </citation>
    <scope>IDENTIFICATION</scope>
</reference>
<evidence type="ECO:0000256" key="2">
    <source>
        <dbReference type="ARBA" id="ARBA00023043"/>
    </source>
</evidence>
<dbReference type="PANTHER" id="PTHR24171">
    <property type="entry name" value="ANKYRIN REPEAT DOMAIN-CONTAINING PROTEIN 39-RELATED"/>
    <property type="match status" value="1"/>
</dbReference>
<protein>
    <submittedName>
        <fullName evidence="4">Uncharacterized protein</fullName>
    </submittedName>
</protein>
<feature type="repeat" description="ANK" evidence="3">
    <location>
        <begin position="162"/>
        <end position="194"/>
    </location>
</feature>
<evidence type="ECO:0000256" key="1">
    <source>
        <dbReference type="ARBA" id="ARBA00022737"/>
    </source>
</evidence>
<dbReference type="InterPro" id="IPR036770">
    <property type="entry name" value="Ankyrin_rpt-contain_sf"/>
</dbReference>
<dbReference type="Pfam" id="PF00023">
    <property type="entry name" value="Ank"/>
    <property type="match status" value="2"/>
</dbReference>
<sequence>AMFPRIPQGRAGLRGRPFLLRRGAAVHATDHAGHTPLHHAAWSGRTQVAAILLARGAPAAASTAAGLSPLHCAAANGHTLVAQLLRADANLADCFGCTALHKAATAGHLLSVRLLVEEGGSGVNSPDGLRLTPLHRAARCGHADVASYLLEHGAGVNAAGWLGKTPLHLAAEERHSVMVQLLLARGASPELRSWWKEPAEASALGAPGVDAMPGGPQTSPPRFSDASLPPHPLCFHTRALQAPKTLHKVCKEAVCVREHHRLELGHLSRSMIRAERGKHRRGRFWPDRGIFCLRGRLHHQ</sequence>
<proteinExistence type="predicted"/>
<keyword evidence="2 3" id="KW-0040">ANK repeat</keyword>
<dbReference type="PROSITE" id="PS50297">
    <property type="entry name" value="ANK_REP_REGION"/>
    <property type="match status" value="4"/>
</dbReference>
<dbReference type="AlphaFoldDB" id="A0A8D2LEM9"/>
<dbReference type="InterPro" id="IPR002110">
    <property type="entry name" value="Ankyrin_rpt"/>
</dbReference>
<accession>A0A8D2LEM9</accession>
<evidence type="ECO:0000313" key="4">
    <source>
        <dbReference type="Ensembl" id="ENSVKKP00000020987.1"/>
    </source>
</evidence>
<dbReference type="Proteomes" id="UP000694545">
    <property type="component" value="Unplaced"/>
</dbReference>
<organism evidence="4 5">
    <name type="scientific">Varanus komodoensis</name>
    <name type="common">Komodo dragon</name>
    <dbReference type="NCBI Taxonomy" id="61221"/>
    <lineage>
        <taxon>Eukaryota</taxon>
        <taxon>Metazoa</taxon>
        <taxon>Chordata</taxon>
        <taxon>Craniata</taxon>
        <taxon>Vertebrata</taxon>
        <taxon>Euteleostomi</taxon>
        <taxon>Lepidosauria</taxon>
        <taxon>Squamata</taxon>
        <taxon>Bifurcata</taxon>
        <taxon>Unidentata</taxon>
        <taxon>Episquamata</taxon>
        <taxon>Toxicofera</taxon>
        <taxon>Anguimorpha</taxon>
        <taxon>Paleoanguimorpha</taxon>
        <taxon>Varanoidea</taxon>
        <taxon>Varanidae</taxon>
        <taxon>Varanus</taxon>
    </lineage>
</organism>
<keyword evidence="1" id="KW-0677">Repeat</keyword>
<reference evidence="4" key="1">
    <citation type="submission" date="2025-08" db="UniProtKB">
        <authorList>
            <consortium name="Ensembl"/>
        </authorList>
    </citation>
    <scope>IDENTIFICATION</scope>
</reference>
<feature type="repeat" description="ANK" evidence="3">
    <location>
        <begin position="129"/>
        <end position="161"/>
    </location>
</feature>
<feature type="repeat" description="ANK" evidence="3">
    <location>
        <begin position="32"/>
        <end position="64"/>
    </location>
</feature>
<name>A0A8D2LEM9_VARKO</name>